<dbReference type="Proteomes" id="UP001190336">
    <property type="component" value="Chromosome"/>
</dbReference>
<dbReference type="EMBL" id="OY726394">
    <property type="protein sequence ID" value="CAJ1493317.1"/>
    <property type="molecule type" value="Genomic_DNA"/>
</dbReference>
<gene>
    <name evidence="1" type="ORF">MU0083_000256</name>
</gene>
<proteinExistence type="predicted"/>
<keyword evidence="2" id="KW-1185">Reference proteome</keyword>
<sequence length="408" mass="44771">MTESRYASLSRDELAVLVPELLLIGHMIDRSGMAWCISEFGREEMVQIAIEEWAGSSPIYTRRMQKALGFVGDDVPTIFKGIQFDIGSPPQFMDFRFTVHDRWNGEFELASCGALLDVEPMGEDYVFGMCHTIEDPTFDATAVATNVKAQCRPVHRPPRTPADRSPHCQWTVIIDESYPDAQPIPALAVISETKAANWELADIDTTDEGLADYTGPLLADVDFTAFSHSALVRIADEVCLQMHLLYLSFALAVRARAGTEELADSVGRRQLTGLAGLAAMRIKNAMKLSDDIAGALRTFELHPLLNPTGYVNADFGDDGFTVRPSPAHDDAAWITLCSPQEVVPLQAIATAVNPRLRVEVDGSDGEWTARLTEADTEAKELPEVMVAKVSGGANFVFRTRRSLPLTVV</sequence>
<name>A0ABN9MQW9_9MYCO</name>
<accession>A0ABN9MQW9</accession>
<evidence type="ECO:0000313" key="2">
    <source>
        <dbReference type="Proteomes" id="UP001190336"/>
    </source>
</evidence>
<evidence type="ECO:0000313" key="1">
    <source>
        <dbReference type="EMBL" id="CAJ1493317.1"/>
    </source>
</evidence>
<reference evidence="1 2" key="1">
    <citation type="submission" date="2023-08" db="EMBL/GenBank/DDBJ databases">
        <authorList>
            <person name="Folkvardsen B D."/>
            <person name="Norman A."/>
        </authorList>
    </citation>
    <scope>NUCLEOTIDE SEQUENCE [LARGE SCALE GENOMIC DNA]</scope>
    <source>
        <strain evidence="1 2">Mu0083</strain>
    </source>
</reference>
<organism evidence="1 2">
    <name type="scientific">[Mycobacterium] kokjensenii</name>
    <dbReference type="NCBI Taxonomy" id="3064287"/>
    <lineage>
        <taxon>Bacteria</taxon>
        <taxon>Bacillati</taxon>
        <taxon>Actinomycetota</taxon>
        <taxon>Actinomycetes</taxon>
        <taxon>Mycobacteriales</taxon>
        <taxon>Mycobacteriaceae</taxon>
        <taxon>Mycolicibacter</taxon>
    </lineage>
</organism>
<protein>
    <submittedName>
        <fullName evidence="1">Uncharacterized protein</fullName>
    </submittedName>
</protein>
<dbReference type="RefSeq" id="WP_308474901.1">
    <property type="nucleotide sequence ID" value="NZ_OY726394.1"/>
</dbReference>